<dbReference type="KEGG" id="abi:Aboo_0420"/>
<organism evidence="1 2">
    <name type="scientific">Aciduliprofundum boonei (strain DSM 19572 / T469)</name>
    <dbReference type="NCBI Taxonomy" id="439481"/>
    <lineage>
        <taxon>Archaea</taxon>
        <taxon>Methanobacteriati</taxon>
        <taxon>Thermoplasmatota</taxon>
        <taxon>DHVE2 group</taxon>
        <taxon>Candidatus Aciduliprofundum</taxon>
    </lineage>
</organism>
<evidence type="ECO:0000313" key="2">
    <source>
        <dbReference type="Proteomes" id="UP000001400"/>
    </source>
</evidence>
<dbReference type="Proteomes" id="UP000001400">
    <property type="component" value="Chromosome"/>
</dbReference>
<dbReference type="OrthoDB" id="129677at2157"/>
<name>D3TCE6_ACIB4</name>
<sequence length="77" mass="8753">MGIKTYLKITFNSEGASPSEIMSRLQSLGFKPITGTYDMVYEWDNGATVKDAIWFADKVYETLKGYNVLFQLETISE</sequence>
<gene>
    <name evidence="1" type="ordered locus">Aboo_0420</name>
</gene>
<proteinExistence type="predicted"/>
<accession>D3TCE6</accession>
<dbReference type="RefSeq" id="WP_012997131.1">
    <property type="nucleotide sequence ID" value="NC_013926.1"/>
</dbReference>
<dbReference type="AlphaFoldDB" id="D3TCE6"/>
<reference evidence="1" key="1">
    <citation type="submission" date="2010-02" db="EMBL/GenBank/DDBJ databases">
        <title>Complete sequence of Aciduliprofundum boonei T469.</title>
        <authorList>
            <consortium name="US DOE Joint Genome Institute"/>
            <person name="Lucas S."/>
            <person name="Copeland A."/>
            <person name="Lapidus A."/>
            <person name="Cheng J.-F."/>
            <person name="Bruce D."/>
            <person name="Goodwin L."/>
            <person name="Pitluck S."/>
            <person name="Saunders E."/>
            <person name="Detter J.C."/>
            <person name="Han C."/>
            <person name="Tapia R."/>
            <person name="Land M."/>
            <person name="Hauser L."/>
            <person name="Kyrpides N."/>
            <person name="Mikhailova N."/>
            <person name="Flores G."/>
            <person name="Reysenbach A.-L."/>
            <person name="Woyke T."/>
        </authorList>
    </citation>
    <scope>NUCLEOTIDE SEQUENCE</scope>
    <source>
        <strain evidence="1">T469</strain>
    </source>
</reference>
<dbReference type="HOGENOM" id="CLU_2629483_0_0_2"/>
<dbReference type="EMBL" id="CP001941">
    <property type="protein sequence ID" value="ADD08231.1"/>
    <property type="molecule type" value="Genomic_DNA"/>
</dbReference>
<dbReference type="GeneID" id="8827363"/>
<evidence type="ECO:0000313" key="1">
    <source>
        <dbReference type="EMBL" id="ADD08231.1"/>
    </source>
</evidence>
<keyword evidence="2" id="KW-1185">Reference proteome</keyword>
<protein>
    <submittedName>
        <fullName evidence="1">Uncharacterized protein</fullName>
    </submittedName>
</protein>